<comment type="caution">
    <text evidence="1">The sequence shown here is derived from an EMBL/GenBank/DDBJ whole genome shotgun (WGS) entry which is preliminary data.</text>
</comment>
<proteinExistence type="predicted"/>
<evidence type="ECO:0000313" key="1">
    <source>
        <dbReference type="EMBL" id="KAF7507908.1"/>
    </source>
</evidence>
<name>A0A8H7AFC0_9EURO</name>
<organism evidence="1 2">
    <name type="scientific">Endocarpon pusillum</name>
    <dbReference type="NCBI Taxonomy" id="364733"/>
    <lineage>
        <taxon>Eukaryota</taxon>
        <taxon>Fungi</taxon>
        <taxon>Dikarya</taxon>
        <taxon>Ascomycota</taxon>
        <taxon>Pezizomycotina</taxon>
        <taxon>Eurotiomycetes</taxon>
        <taxon>Chaetothyriomycetidae</taxon>
        <taxon>Verrucariales</taxon>
        <taxon>Verrucariaceae</taxon>
        <taxon>Endocarpon</taxon>
    </lineage>
</organism>
<reference evidence="1" key="1">
    <citation type="submission" date="2020-02" db="EMBL/GenBank/DDBJ databases">
        <authorList>
            <person name="Palmer J.M."/>
        </authorList>
    </citation>
    <scope>NUCLEOTIDE SEQUENCE</scope>
    <source>
        <strain evidence="1">EPUS1.4</strain>
        <tissue evidence="1">Thallus</tissue>
    </source>
</reference>
<dbReference type="EMBL" id="JAACFV010000061">
    <property type="protein sequence ID" value="KAF7507908.1"/>
    <property type="molecule type" value="Genomic_DNA"/>
</dbReference>
<protein>
    <submittedName>
        <fullName evidence="1">Uncharacterized protein</fullName>
    </submittedName>
</protein>
<sequence length="67" mass="7778">MFTPPPADDPLMLSESFWVFAEEEVQCWADEYGDTHEPQPMEYLVEPTGRIEAPLMFLAHWPTFTTT</sequence>
<evidence type="ECO:0000313" key="2">
    <source>
        <dbReference type="Proteomes" id="UP000606974"/>
    </source>
</evidence>
<accession>A0A8H7AFC0</accession>
<dbReference type="AlphaFoldDB" id="A0A8H7AFC0"/>
<dbReference type="Proteomes" id="UP000606974">
    <property type="component" value="Unassembled WGS sequence"/>
</dbReference>
<keyword evidence="2" id="KW-1185">Reference proteome</keyword>
<gene>
    <name evidence="1" type="ORF">GJ744_009942</name>
</gene>